<dbReference type="PANTHER" id="PTHR24305">
    <property type="entry name" value="CYTOCHROME P450"/>
    <property type="match status" value="1"/>
</dbReference>
<keyword evidence="2" id="KW-0408">Iron</keyword>
<protein>
    <submittedName>
        <fullName evidence="4">Cytochrome P450</fullName>
    </submittedName>
</protein>
<dbReference type="InterPro" id="IPR036396">
    <property type="entry name" value="Cyt_P450_sf"/>
</dbReference>
<dbReference type="GO" id="GO:0020037">
    <property type="term" value="F:heme binding"/>
    <property type="evidence" value="ECO:0007669"/>
    <property type="project" value="InterPro"/>
</dbReference>
<dbReference type="PANTHER" id="PTHR24305:SF166">
    <property type="entry name" value="CYTOCHROME P450 12A4, MITOCHONDRIAL-RELATED"/>
    <property type="match status" value="1"/>
</dbReference>
<dbReference type="SUPFAM" id="SSF48264">
    <property type="entry name" value="Cytochrome P450"/>
    <property type="match status" value="1"/>
</dbReference>
<evidence type="ECO:0000256" key="2">
    <source>
        <dbReference type="PIRSR" id="PIRSR602401-1"/>
    </source>
</evidence>
<dbReference type="PRINTS" id="PR00385">
    <property type="entry name" value="P450"/>
</dbReference>
<dbReference type="GO" id="GO:0005506">
    <property type="term" value="F:iron ion binding"/>
    <property type="evidence" value="ECO:0007669"/>
    <property type="project" value="InterPro"/>
</dbReference>
<accession>A0A9P4M0R2</accession>
<keyword evidence="5" id="KW-1185">Reference proteome</keyword>
<dbReference type="InterPro" id="IPR050121">
    <property type="entry name" value="Cytochrome_P450_monoxygenase"/>
</dbReference>
<dbReference type="Proteomes" id="UP000799772">
    <property type="component" value="Unassembled WGS sequence"/>
</dbReference>
<comment type="similarity">
    <text evidence="1">Belongs to the cytochrome P450 family.</text>
</comment>
<name>A0A9P4M0R2_9PEZI</name>
<dbReference type="OrthoDB" id="1470350at2759"/>
<dbReference type="Gene3D" id="1.10.630.10">
    <property type="entry name" value="Cytochrome P450"/>
    <property type="match status" value="1"/>
</dbReference>
<dbReference type="Pfam" id="PF00067">
    <property type="entry name" value="p450"/>
    <property type="match status" value="1"/>
</dbReference>
<keyword evidence="2" id="KW-0349">Heme</keyword>
<keyword evidence="3" id="KW-0472">Membrane</keyword>
<sequence length="528" mass="59506">MDSPTALFLFSPAIVYGTHHFYPNYTILATGFCASLIAVNFIFRVFVYPFVFSPFRHLPEPQGGSFPWAHADFIRKQNNGEPFRTWINSVPNAGIIRYRVFLNQERLLLTSPEALKEILVTKNYDFIKPAQPAFIFRKILGNGVLVAEGDEHKRQRKGLMPAFSFRHVKDLYPVFWAKGRQSTDMIVAASQSNRTQSAYEWASRATLDIIGLAGMGHDFDSLADPNTEINKTYKRLFAGEPPYFFWGNIGVNAPFQILFSLPLPLMKLLRQSAETVKSIGFEMIRRKHLLVEKGQHGEVDILSVAMDSGQFSDEDLANQLMTFLAAGHETTASAMTWATYLLCKHPDIQARLRAEVRAQLPSIRDAESSVTAIQVDHVSYLNAVCNEVLRLIPSVPMTRRDAVRDTELVGQHIPKGTNITIPPWAINTSFELWGEDALEFKPERWLGEGKANSGGSNSNYAFLTFLHGPRSCIGKDFAKSEFMCLLAAWIGRFEVQFADPNTQKDIIGWVTVRPKHGLPVIFKEVDGW</sequence>
<dbReference type="FunFam" id="1.10.630.10:FF:000051">
    <property type="entry name" value="Cytochrome P450 monooxygenase (Fum15)"/>
    <property type="match status" value="1"/>
</dbReference>
<gene>
    <name evidence="4" type="ORF">NA57DRAFT_47513</name>
</gene>
<evidence type="ECO:0000256" key="1">
    <source>
        <dbReference type="ARBA" id="ARBA00010617"/>
    </source>
</evidence>
<dbReference type="EMBL" id="ML978136">
    <property type="protein sequence ID" value="KAF2093866.1"/>
    <property type="molecule type" value="Genomic_DNA"/>
</dbReference>
<feature type="binding site" description="axial binding residue" evidence="2">
    <location>
        <position position="472"/>
    </location>
    <ligand>
        <name>heme</name>
        <dbReference type="ChEBI" id="CHEBI:30413"/>
    </ligand>
    <ligandPart>
        <name>Fe</name>
        <dbReference type="ChEBI" id="CHEBI:18248"/>
    </ligandPart>
</feature>
<organism evidence="4 5">
    <name type="scientific">Rhizodiscina lignyota</name>
    <dbReference type="NCBI Taxonomy" id="1504668"/>
    <lineage>
        <taxon>Eukaryota</taxon>
        <taxon>Fungi</taxon>
        <taxon>Dikarya</taxon>
        <taxon>Ascomycota</taxon>
        <taxon>Pezizomycotina</taxon>
        <taxon>Dothideomycetes</taxon>
        <taxon>Pleosporomycetidae</taxon>
        <taxon>Aulographales</taxon>
        <taxon>Rhizodiscinaceae</taxon>
        <taxon>Rhizodiscina</taxon>
    </lineage>
</organism>
<proteinExistence type="inferred from homology"/>
<dbReference type="PRINTS" id="PR00463">
    <property type="entry name" value="EP450I"/>
</dbReference>
<keyword evidence="3" id="KW-0812">Transmembrane</keyword>
<evidence type="ECO:0000256" key="3">
    <source>
        <dbReference type="SAM" id="Phobius"/>
    </source>
</evidence>
<comment type="cofactor">
    <cofactor evidence="2">
        <name>heme</name>
        <dbReference type="ChEBI" id="CHEBI:30413"/>
    </cofactor>
</comment>
<evidence type="ECO:0000313" key="5">
    <source>
        <dbReference type="Proteomes" id="UP000799772"/>
    </source>
</evidence>
<dbReference type="InterPro" id="IPR001128">
    <property type="entry name" value="Cyt_P450"/>
</dbReference>
<feature type="transmembrane region" description="Helical" evidence="3">
    <location>
        <begin position="27"/>
        <end position="47"/>
    </location>
</feature>
<dbReference type="GO" id="GO:0004497">
    <property type="term" value="F:monooxygenase activity"/>
    <property type="evidence" value="ECO:0007669"/>
    <property type="project" value="InterPro"/>
</dbReference>
<keyword evidence="3" id="KW-1133">Transmembrane helix</keyword>
<dbReference type="AlphaFoldDB" id="A0A9P4M0R2"/>
<comment type="caution">
    <text evidence="4">The sequence shown here is derived from an EMBL/GenBank/DDBJ whole genome shotgun (WGS) entry which is preliminary data.</text>
</comment>
<evidence type="ECO:0000313" key="4">
    <source>
        <dbReference type="EMBL" id="KAF2093866.1"/>
    </source>
</evidence>
<dbReference type="CDD" id="cd11069">
    <property type="entry name" value="CYP_FUM15-like"/>
    <property type="match status" value="1"/>
</dbReference>
<dbReference type="GO" id="GO:0016705">
    <property type="term" value="F:oxidoreductase activity, acting on paired donors, with incorporation or reduction of molecular oxygen"/>
    <property type="evidence" value="ECO:0007669"/>
    <property type="project" value="InterPro"/>
</dbReference>
<reference evidence="4" key="1">
    <citation type="journal article" date="2020" name="Stud. Mycol.">
        <title>101 Dothideomycetes genomes: a test case for predicting lifestyles and emergence of pathogens.</title>
        <authorList>
            <person name="Haridas S."/>
            <person name="Albert R."/>
            <person name="Binder M."/>
            <person name="Bloem J."/>
            <person name="Labutti K."/>
            <person name="Salamov A."/>
            <person name="Andreopoulos B."/>
            <person name="Baker S."/>
            <person name="Barry K."/>
            <person name="Bills G."/>
            <person name="Bluhm B."/>
            <person name="Cannon C."/>
            <person name="Castanera R."/>
            <person name="Culley D."/>
            <person name="Daum C."/>
            <person name="Ezra D."/>
            <person name="Gonzalez J."/>
            <person name="Henrissat B."/>
            <person name="Kuo A."/>
            <person name="Liang C."/>
            <person name="Lipzen A."/>
            <person name="Lutzoni F."/>
            <person name="Magnuson J."/>
            <person name="Mondo S."/>
            <person name="Nolan M."/>
            <person name="Ohm R."/>
            <person name="Pangilinan J."/>
            <person name="Park H.-J."/>
            <person name="Ramirez L."/>
            <person name="Alfaro M."/>
            <person name="Sun H."/>
            <person name="Tritt A."/>
            <person name="Yoshinaga Y."/>
            <person name="Zwiers L.-H."/>
            <person name="Turgeon B."/>
            <person name="Goodwin S."/>
            <person name="Spatafora J."/>
            <person name="Crous P."/>
            <person name="Grigoriev I."/>
        </authorList>
    </citation>
    <scope>NUCLEOTIDE SEQUENCE</scope>
    <source>
        <strain evidence="4">CBS 133067</strain>
    </source>
</reference>
<dbReference type="InterPro" id="IPR002401">
    <property type="entry name" value="Cyt_P450_E_grp-I"/>
</dbReference>
<keyword evidence="2" id="KW-0479">Metal-binding</keyword>